<name>A0A8C6H8Z0_MUSSI</name>
<protein>
    <submittedName>
        <fullName evidence="1">Uncharacterized protein</fullName>
    </submittedName>
</protein>
<reference evidence="1" key="2">
    <citation type="submission" date="2025-09" db="UniProtKB">
        <authorList>
            <consortium name="Ensembl"/>
        </authorList>
    </citation>
    <scope>IDENTIFICATION</scope>
</reference>
<accession>A0A8C6H8Z0</accession>
<keyword evidence="2" id="KW-1185">Reference proteome</keyword>
<dbReference type="Proteomes" id="UP000694415">
    <property type="component" value="Unplaced"/>
</dbReference>
<proteinExistence type="predicted"/>
<organism evidence="1 2">
    <name type="scientific">Mus spicilegus</name>
    <name type="common">Mound-building mouse</name>
    <dbReference type="NCBI Taxonomy" id="10103"/>
    <lineage>
        <taxon>Eukaryota</taxon>
        <taxon>Metazoa</taxon>
        <taxon>Chordata</taxon>
        <taxon>Craniata</taxon>
        <taxon>Vertebrata</taxon>
        <taxon>Euteleostomi</taxon>
        <taxon>Mammalia</taxon>
        <taxon>Eutheria</taxon>
        <taxon>Euarchontoglires</taxon>
        <taxon>Glires</taxon>
        <taxon>Rodentia</taxon>
        <taxon>Myomorpha</taxon>
        <taxon>Muroidea</taxon>
        <taxon>Muridae</taxon>
        <taxon>Murinae</taxon>
        <taxon>Mus</taxon>
        <taxon>Mus</taxon>
    </lineage>
</organism>
<evidence type="ECO:0000313" key="1">
    <source>
        <dbReference type="Ensembl" id="ENSMSIP00000016863.1"/>
    </source>
</evidence>
<dbReference type="Ensembl" id="ENSMSIT00000021350.1">
    <property type="protein sequence ID" value="ENSMSIP00000016863.1"/>
    <property type="gene ID" value="ENSMSIG00000014449.1"/>
</dbReference>
<dbReference type="AlphaFoldDB" id="A0A8C6H8Z0"/>
<evidence type="ECO:0000313" key="2">
    <source>
        <dbReference type="Proteomes" id="UP000694415"/>
    </source>
</evidence>
<sequence length="123" mass="13471">MDKRKLPGDMALWLHQVLPRSGTIRAEPVQKADTGPLTLYPLISKILVFAATLTRKPVCIPTTQATSVTQKLNSFSTAITTMNSSDSCWCVHTTSILIIPASQGHTRLPKEKPTLTPYASGFY</sequence>
<reference evidence="1" key="1">
    <citation type="submission" date="2025-08" db="UniProtKB">
        <authorList>
            <consortium name="Ensembl"/>
        </authorList>
    </citation>
    <scope>IDENTIFICATION</scope>
</reference>